<dbReference type="RefSeq" id="WP_232890492.1">
    <property type="nucleotide sequence ID" value="NZ_JAJSPM010000004.1"/>
</dbReference>
<proteinExistence type="predicted"/>
<dbReference type="SUPFAM" id="SSF55729">
    <property type="entry name" value="Acyl-CoA N-acyltransferases (Nat)"/>
    <property type="match status" value="1"/>
</dbReference>
<evidence type="ECO:0000313" key="3">
    <source>
        <dbReference type="Proteomes" id="UP001320170"/>
    </source>
</evidence>
<reference evidence="2 3" key="1">
    <citation type="journal article" date="2024" name="Pathogens">
        <title>Characterization of a Novel Species of Legionella Isolated from a Healthcare Facility: Legionella resiliens sp. nov.</title>
        <authorList>
            <person name="Cristino S."/>
            <person name="Pascale M.R."/>
            <person name="Marino F."/>
            <person name="Derelitto C."/>
            <person name="Salaris S."/>
            <person name="Orsini M."/>
            <person name="Squarzoni S."/>
            <person name="Grottola A."/>
            <person name="Girolamini L."/>
        </authorList>
    </citation>
    <scope>NUCLEOTIDE SEQUENCE [LARGE SCALE GENOMIC DNA]</scope>
    <source>
        <strain evidence="2 3">8cVS16</strain>
    </source>
</reference>
<dbReference type="Pfam" id="PF13302">
    <property type="entry name" value="Acetyltransf_3"/>
    <property type="match status" value="1"/>
</dbReference>
<dbReference type="InterPro" id="IPR051531">
    <property type="entry name" value="N-acetyltransferase"/>
</dbReference>
<sequence length="230" mass="26094">MKQVTYKSKKLGDIIIKSKSNQYTILSNRLEARSLNQDEAFFLVDKYTHLLENPENTRLFGAGDPWTPSAVEEFIQDEKKCWNSGNKFSVFSIYLPATQEFIGYLHIKHSLKDFSNVGIGHPNVGEIIYIIDQAFWGKGYGTEIAILGKKFIKHIISESANETLEKSIKEIVATAHPSNEGSKKILQKTLKNQDPHEFTKFNGQPRLLFFKPLKTDVTLVDESNALTAKL</sequence>
<organism evidence="2 3">
    <name type="scientific">Legionella resiliens</name>
    <dbReference type="NCBI Taxonomy" id="2905958"/>
    <lineage>
        <taxon>Bacteria</taxon>
        <taxon>Pseudomonadati</taxon>
        <taxon>Pseudomonadota</taxon>
        <taxon>Gammaproteobacteria</taxon>
        <taxon>Legionellales</taxon>
        <taxon>Legionellaceae</taxon>
        <taxon>Legionella</taxon>
    </lineage>
</organism>
<dbReference type="InterPro" id="IPR016181">
    <property type="entry name" value="Acyl_CoA_acyltransferase"/>
</dbReference>
<feature type="domain" description="N-acetyltransferase" evidence="1">
    <location>
        <begin position="45"/>
        <end position="188"/>
    </location>
</feature>
<gene>
    <name evidence="2" type="ORF">LXO92_05015</name>
</gene>
<accession>A0ABS8WZ03</accession>
<name>A0ABS8WZ03_9GAMM</name>
<keyword evidence="3" id="KW-1185">Reference proteome</keyword>
<dbReference type="Gene3D" id="3.40.630.30">
    <property type="match status" value="1"/>
</dbReference>
<dbReference type="InterPro" id="IPR000182">
    <property type="entry name" value="GNAT_dom"/>
</dbReference>
<dbReference type="EMBL" id="JAJTND010000003">
    <property type="protein sequence ID" value="MCE3531736.1"/>
    <property type="molecule type" value="Genomic_DNA"/>
</dbReference>
<evidence type="ECO:0000259" key="1">
    <source>
        <dbReference type="Pfam" id="PF13302"/>
    </source>
</evidence>
<dbReference type="Proteomes" id="UP001320170">
    <property type="component" value="Unassembled WGS sequence"/>
</dbReference>
<protein>
    <submittedName>
        <fullName evidence="2">GNAT family N-acetyltransferase</fullName>
    </submittedName>
</protein>
<dbReference type="PANTHER" id="PTHR43792">
    <property type="entry name" value="GNAT FAMILY, PUTATIVE (AFU_ORTHOLOGUE AFUA_3G00765)-RELATED-RELATED"/>
    <property type="match status" value="1"/>
</dbReference>
<comment type="caution">
    <text evidence="2">The sequence shown here is derived from an EMBL/GenBank/DDBJ whole genome shotgun (WGS) entry which is preliminary data.</text>
</comment>
<dbReference type="PANTHER" id="PTHR43792:SF10">
    <property type="entry name" value="N-ACETYLTRANSFERASE DOMAIN-CONTAINING PROTEIN"/>
    <property type="match status" value="1"/>
</dbReference>
<evidence type="ECO:0000313" key="2">
    <source>
        <dbReference type="EMBL" id="MCE3531736.1"/>
    </source>
</evidence>